<feature type="transmembrane region" description="Helical" evidence="12">
    <location>
        <begin position="624"/>
        <end position="645"/>
    </location>
</feature>
<feature type="transmembrane region" description="Helical" evidence="12">
    <location>
        <begin position="197"/>
        <end position="216"/>
    </location>
</feature>
<evidence type="ECO:0000256" key="4">
    <source>
        <dbReference type="ARBA" id="ARBA00022692"/>
    </source>
</evidence>
<feature type="transmembrane region" description="Helical" evidence="12">
    <location>
        <begin position="293"/>
        <end position="318"/>
    </location>
</feature>
<evidence type="ECO:0000256" key="7">
    <source>
        <dbReference type="ARBA" id="ARBA00059650"/>
    </source>
</evidence>
<dbReference type="NCBIfam" id="TIGR00813">
    <property type="entry name" value="sss"/>
    <property type="match status" value="1"/>
</dbReference>
<name>A0A1D1XRJ0_9ARAE</name>
<dbReference type="GO" id="GO:0015204">
    <property type="term" value="F:urea transmembrane transporter activity"/>
    <property type="evidence" value="ECO:0007669"/>
    <property type="project" value="InterPro"/>
</dbReference>
<feature type="transmembrane region" description="Helical" evidence="12">
    <location>
        <begin position="122"/>
        <end position="140"/>
    </location>
</feature>
<evidence type="ECO:0000256" key="12">
    <source>
        <dbReference type="SAM" id="Phobius"/>
    </source>
</evidence>
<evidence type="ECO:0000256" key="2">
    <source>
        <dbReference type="ARBA" id="ARBA00006434"/>
    </source>
</evidence>
<feature type="transmembrane region" description="Helical" evidence="12">
    <location>
        <begin position="534"/>
        <end position="555"/>
    </location>
</feature>
<dbReference type="Pfam" id="PF00474">
    <property type="entry name" value="SSF"/>
    <property type="match status" value="1"/>
</dbReference>
<keyword evidence="4 12" id="KW-0812">Transmembrane</keyword>
<dbReference type="FunFam" id="1.20.1730.10:FF:000006">
    <property type="entry name" value="Urea active transporter"/>
    <property type="match status" value="1"/>
</dbReference>
<feature type="transmembrane region" description="Helical" evidence="12">
    <location>
        <begin position="166"/>
        <end position="191"/>
    </location>
</feature>
<dbReference type="GO" id="GO:0005886">
    <property type="term" value="C:plasma membrane"/>
    <property type="evidence" value="ECO:0007669"/>
    <property type="project" value="TreeGrafter"/>
</dbReference>
<dbReference type="InterPro" id="IPR031155">
    <property type="entry name" value="DUR"/>
</dbReference>
<evidence type="ECO:0000256" key="1">
    <source>
        <dbReference type="ARBA" id="ARBA00004141"/>
    </source>
</evidence>
<dbReference type="EMBL" id="GDJX01022938">
    <property type="protein sequence ID" value="JAT44998.1"/>
    <property type="molecule type" value="Transcribed_RNA"/>
</dbReference>
<accession>A0A1D1XRJ0</accession>
<evidence type="ECO:0000256" key="6">
    <source>
        <dbReference type="ARBA" id="ARBA00023136"/>
    </source>
</evidence>
<sequence>MDPPSSSPCPPFGFSAKYYTASASGQCVRQGSFFQGKAVLNQGVGYSVILGFGAFFAVFTSFLVWIEKRYVGSRHTSEWFNTAGRNVKTGLIASVIVSQWTWAATILQSSNVAWQYGISGPFWYASGATIQVLLFGVMAIEIKRKAPYAHTVCEIVRARWGTPAHIVFLTFCFLTNIIVTAMLLLGGSAVVNALTGVNIYAASFLIPLGVVVYTLAGGLKATFLASYIHSVIVHIALVIFIYLVYTSSDKLGSPKIVYNHLLEVASKSRICQEPISHNGQACGPISGNYKGTYLTMLSSGGLVFGIINIVGNFGTVFVDNGYWVSAIAARPSSTHKGYLLGGLVWFAVPFSLATSLGLGALALDLPLTESEAGHGLVPPATAIALMGKAGSILLLTMLFMAVTSAGSAELIAVSSLCTYDIYRTYIKPDATGKQILKVSRAVVLGFGCFMGVLAVILNKAGLSLGWMYLAMGVFIGSAVLPIAFMLLWRKANAIGAISGTIAGCILGIITWLTVTKVEYGRVNLDTTGRNAPMLAGNLVSILIGGLVHAVFSIIWPQNYDWGTSRQITMVEKVKSELPDEEFKEEKLMRAKSWIVKWGVAFTVVIVILWPLLSLPAGKYSLGYFTFWSIISMVWGTIGSAVIIILPLKESWDTIRSVLLGMFTNDRLMEKIEEINFRMHAIMVAMPDAEQIYLLEKEKAKKQEASEQPPSGTTSVSAEL</sequence>
<feature type="region of interest" description="Disordered" evidence="11">
    <location>
        <begin position="699"/>
        <end position="719"/>
    </location>
</feature>
<dbReference type="Gene3D" id="1.20.1730.10">
    <property type="entry name" value="Sodium/glucose cotransporter"/>
    <property type="match status" value="1"/>
</dbReference>
<evidence type="ECO:0000256" key="9">
    <source>
        <dbReference type="ARBA" id="ARBA00079542"/>
    </source>
</evidence>
<keyword evidence="6 12" id="KW-0472">Membrane</keyword>
<dbReference type="InterPro" id="IPR038377">
    <property type="entry name" value="Na/Glc_symporter_sf"/>
</dbReference>
<dbReference type="PROSITE" id="PS50283">
    <property type="entry name" value="NA_SOLUT_SYMP_3"/>
    <property type="match status" value="1"/>
</dbReference>
<dbReference type="CDD" id="cd11476">
    <property type="entry name" value="SLC5sbd_DUR3"/>
    <property type="match status" value="1"/>
</dbReference>
<feature type="transmembrane region" description="Helical" evidence="12">
    <location>
        <begin position="87"/>
        <end position="107"/>
    </location>
</feature>
<keyword evidence="5 12" id="KW-1133">Transmembrane helix</keyword>
<feature type="transmembrane region" description="Helical" evidence="12">
    <location>
        <begin position="494"/>
        <end position="514"/>
    </location>
</feature>
<keyword evidence="3" id="KW-0813">Transport</keyword>
<feature type="transmembrane region" description="Helical" evidence="12">
    <location>
        <begin position="223"/>
        <end position="245"/>
    </location>
</feature>
<comment type="function">
    <text evidence="7">High-affinity urea-proton symporter involved in the active transport of urea across the plasma membrane into root cells. May play an important role in urea uptake by plant cells at low external urea concentrations.</text>
</comment>
<organism evidence="13">
    <name type="scientific">Anthurium amnicola</name>
    <dbReference type="NCBI Taxonomy" id="1678845"/>
    <lineage>
        <taxon>Eukaryota</taxon>
        <taxon>Viridiplantae</taxon>
        <taxon>Streptophyta</taxon>
        <taxon>Embryophyta</taxon>
        <taxon>Tracheophyta</taxon>
        <taxon>Spermatophyta</taxon>
        <taxon>Magnoliopsida</taxon>
        <taxon>Liliopsida</taxon>
        <taxon>Araceae</taxon>
        <taxon>Pothoideae</taxon>
        <taxon>Potheae</taxon>
        <taxon>Anthurium</taxon>
    </lineage>
</organism>
<feature type="transmembrane region" description="Helical" evidence="12">
    <location>
        <begin position="441"/>
        <end position="460"/>
    </location>
</feature>
<evidence type="ECO:0000256" key="3">
    <source>
        <dbReference type="ARBA" id="ARBA00022448"/>
    </source>
</evidence>
<feature type="transmembrane region" description="Helical" evidence="12">
    <location>
        <begin position="44"/>
        <end position="66"/>
    </location>
</feature>
<proteinExistence type="inferred from homology"/>
<dbReference type="PANTHER" id="PTHR46154">
    <property type="match status" value="1"/>
</dbReference>
<reference evidence="13" key="1">
    <citation type="submission" date="2015-07" db="EMBL/GenBank/DDBJ databases">
        <title>Transcriptome Assembly of Anthurium amnicola.</title>
        <authorList>
            <person name="Suzuki J."/>
        </authorList>
    </citation>
    <scope>NUCLEOTIDE SEQUENCE</scope>
</reference>
<gene>
    <name evidence="13" type="primary">dur3-1_7</name>
    <name evidence="13" type="ORF">g.25164</name>
</gene>
<dbReference type="InterPro" id="IPR001734">
    <property type="entry name" value="Na/solute_symporter"/>
</dbReference>
<evidence type="ECO:0000256" key="11">
    <source>
        <dbReference type="SAM" id="MobiDB-lite"/>
    </source>
</evidence>
<feature type="transmembrane region" description="Helical" evidence="12">
    <location>
        <begin position="338"/>
        <end position="362"/>
    </location>
</feature>
<feature type="transmembrane region" description="Helical" evidence="12">
    <location>
        <begin position="466"/>
        <end position="487"/>
    </location>
</feature>
<evidence type="ECO:0000256" key="10">
    <source>
        <dbReference type="RuleBase" id="RU362091"/>
    </source>
</evidence>
<feature type="transmembrane region" description="Helical" evidence="12">
    <location>
        <begin position="593"/>
        <end position="612"/>
    </location>
</feature>
<dbReference type="AlphaFoldDB" id="A0A1D1XRJ0"/>
<comment type="similarity">
    <text evidence="2 10">Belongs to the sodium:solute symporter (SSF) (TC 2.A.21) family.</text>
</comment>
<evidence type="ECO:0000313" key="13">
    <source>
        <dbReference type="EMBL" id="JAT44998.1"/>
    </source>
</evidence>
<feature type="compositionally biased region" description="Polar residues" evidence="11">
    <location>
        <begin position="708"/>
        <end position="719"/>
    </location>
</feature>
<evidence type="ECO:0000256" key="5">
    <source>
        <dbReference type="ARBA" id="ARBA00022989"/>
    </source>
</evidence>
<dbReference type="PANTHER" id="PTHR46154:SF4">
    <property type="entry name" value="UREA ACTIVE TRANSPORTER"/>
    <property type="match status" value="1"/>
</dbReference>
<protein>
    <recommendedName>
        <fullName evidence="8">Urea-proton symporter DUR3</fullName>
    </recommendedName>
    <alternativeName>
        <fullName evidence="9">High-affinity urea active transporter DUR3</fullName>
    </alternativeName>
</protein>
<evidence type="ECO:0000256" key="8">
    <source>
        <dbReference type="ARBA" id="ARBA00072203"/>
    </source>
</evidence>
<comment type="subcellular location">
    <subcellularLocation>
        <location evidence="1">Membrane</location>
        <topology evidence="1">Multi-pass membrane protein</topology>
    </subcellularLocation>
</comment>